<evidence type="ECO:0000313" key="9">
    <source>
        <dbReference type="EMBL" id="KAK4760964.1"/>
    </source>
</evidence>
<keyword evidence="3 7" id="KW-0217">Developmental protein</keyword>
<dbReference type="Proteomes" id="UP001345219">
    <property type="component" value="Chromosome 5"/>
</dbReference>
<organism evidence="9 10">
    <name type="scientific">Trapa incisa</name>
    <dbReference type="NCBI Taxonomy" id="236973"/>
    <lineage>
        <taxon>Eukaryota</taxon>
        <taxon>Viridiplantae</taxon>
        <taxon>Streptophyta</taxon>
        <taxon>Embryophyta</taxon>
        <taxon>Tracheophyta</taxon>
        <taxon>Spermatophyta</taxon>
        <taxon>Magnoliopsida</taxon>
        <taxon>eudicotyledons</taxon>
        <taxon>Gunneridae</taxon>
        <taxon>Pentapetalae</taxon>
        <taxon>rosids</taxon>
        <taxon>malvids</taxon>
        <taxon>Myrtales</taxon>
        <taxon>Lythraceae</taxon>
        <taxon>Trapa</taxon>
    </lineage>
</organism>
<evidence type="ECO:0000313" key="10">
    <source>
        <dbReference type="Proteomes" id="UP001345219"/>
    </source>
</evidence>
<evidence type="ECO:0000256" key="2">
    <source>
        <dbReference type="ARBA" id="ARBA00008127"/>
    </source>
</evidence>
<evidence type="ECO:0000256" key="6">
    <source>
        <dbReference type="ARBA" id="ARBA00023157"/>
    </source>
</evidence>
<dbReference type="PANTHER" id="PTHR33109">
    <property type="entry name" value="EPIDERMAL PATTERNING FACTOR-LIKE PROTEIN 4"/>
    <property type="match status" value="1"/>
</dbReference>
<sequence length="155" mass="17290">MKQLTGHPPPYLLICISISLFLLLLLPALLLFATPLFFSLNHHSSSSCSYDFFFQQLLGQHHPSTRRLLLAMEEKARLGSTPPSCYNKCNGCHPCKAVQVPAAPFSLHGKGSISHRSVSTEPEDSLDPFRTEGDGYSNYKPLGWKCCCRNHLFNP</sequence>
<keyword evidence="6" id="KW-1015">Disulfide bond</keyword>
<dbReference type="AlphaFoldDB" id="A0AAN7K9M2"/>
<evidence type="ECO:0000256" key="1">
    <source>
        <dbReference type="ARBA" id="ARBA00004613"/>
    </source>
</evidence>
<keyword evidence="10" id="KW-1185">Reference proteome</keyword>
<dbReference type="GO" id="GO:0010052">
    <property type="term" value="P:guard cell differentiation"/>
    <property type="evidence" value="ECO:0007669"/>
    <property type="project" value="UniProtKB-UniRule"/>
</dbReference>
<evidence type="ECO:0000256" key="7">
    <source>
        <dbReference type="RuleBase" id="RU367102"/>
    </source>
</evidence>
<protein>
    <recommendedName>
        <fullName evidence="7">Epidermal patterning factor-like protein</fullName>
    </recommendedName>
</protein>
<gene>
    <name evidence="9" type="ORF">SAY87_005857</name>
</gene>
<proteinExistence type="inferred from homology"/>
<keyword evidence="4 7" id="KW-0964">Secreted</keyword>
<comment type="similarity">
    <text evidence="2 7">Belongs to the plant cysteine rich small secretory peptide family. Epidermal patterning factor subfamily.</text>
</comment>
<comment type="function">
    <text evidence="7">Controls stomatal patterning.</text>
</comment>
<comment type="caution">
    <text evidence="9">The sequence shown here is derived from an EMBL/GenBank/DDBJ whole genome shotgun (WGS) entry which is preliminary data.</text>
</comment>
<evidence type="ECO:0000256" key="4">
    <source>
        <dbReference type="ARBA" id="ARBA00022525"/>
    </source>
</evidence>
<reference evidence="9 10" key="1">
    <citation type="journal article" date="2023" name="Hortic Res">
        <title>Pangenome of water caltrop reveals structural variations and asymmetric subgenome divergence after allopolyploidization.</title>
        <authorList>
            <person name="Zhang X."/>
            <person name="Chen Y."/>
            <person name="Wang L."/>
            <person name="Yuan Y."/>
            <person name="Fang M."/>
            <person name="Shi L."/>
            <person name="Lu R."/>
            <person name="Comes H.P."/>
            <person name="Ma Y."/>
            <person name="Chen Y."/>
            <person name="Huang G."/>
            <person name="Zhou Y."/>
            <person name="Zheng Z."/>
            <person name="Qiu Y."/>
        </authorList>
    </citation>
    <scope>NUCLEOTIDE SEQUENCE [LARGE SCALE GENOMIC DNA]</scope>
    <source>
        <tissue evidence="9">Roots</tissue>
    </source>
</reference>
<comment type="subcellular location">
    <subcellularLocation>
        <location evidence="1 7">Secreted</location>
    </subcellularLocation>
</comment>
<keyword evidence="8" id="KW-0472">Membrane</keyword>
<dbReference type="PANTHER" id="PTHR33109:SF102">
    <property type="entry name" value="EPIDERMAL PATTERNING FACTOR-LIKE PROTEIN 1"/>
    <property type="match status" value="1"/>
</dbReference>
<keyword evidence="8" id="KW-1133">Transmembrane helix</keyword>
<name>A0AAN7K9M2_9MYRT</name>
<dbReference type="GO" id="GO:0005576">
    <property type="term" value="C:extracellular region"/>
    <property type="evidence" value="ECO:0007669"/>
    <property type="project" value="UniProtKB-SubCell"/>
</dbReference>
<dbReference type="Pfam" id="PF17181">
    <property type="entry name" value="EPF"/>
    <property type="match status" value="1"/>
</dbReference>
<dbReference type="InterPro" id="IPR039455">
    <property type="entry name" value="EPFL"/>
</dbReference>
<dbReference type="EMBL" id="JAXIOK010000010">
    <property type="protein sequence ID" value="KAK4760964.1"/>
    <property type="molecule type" value="Genomic_DNA"/>
</dbReference>
<evidence type="ECO:0000256" key="5">
    <source>
        <dbReference type="ARBA" id="ARBA00022729"/>
    </source>
</evidence>
<keyword evidence="8" id="KW-0812">Transmembrane</keyword>
<evidence type="ECO:0000256" key="8">
    <source>
        <dbReference type="SAM" id="Phobius"/>
    </source>
</evidence>
<feature type="transmembrane region" description="Helical" evidence="8">
    <location>
        <begin position="12"/>
        <end position="38"/>
    </location>
</feature>
<evidence type="ECO:0000256" key="3">
    <source>
        <dbReference type="ARBA" id="ARBA00022473"/>
    </source>
</evidence>
<accession>A0AAN7K9M2</accession>
<keyword evidence="5" id="KW-0732">Signal</keyword>